<reference evidence="15 16" key="1">
    <citation type="submission" date="2016-09" db="EMBL/GenBank/DDBJ databases">
        <authorList>
            <person name="Capua I."/>
            <person name="De Benedictis P."/>
            <person name="Joannis T."/>
            <person name="Lombin L.H."/>
            <person name="Cattoli G."/>
        </authorList>
    </citation>
    <scope>NUCLEOTIDE SEQUENCE [LARGE SCALE GENOMIC DNA]</scope>
    <source>
        <strain evidence="15 16">NRS-1</strain>
    </source>
</reference>
<evidence type="ECO:0000256" key="2">
    <source>
        <dbReference type="ARBA" id="ARBA00004989"/>
    </source>
</evidence>
<evidence type="ECO:0000259" key="14">
    <source>
        <dbReference type="Pfam" id="PF07085"/>
    </source>
</evidence>
<dbReference type="InterPro" id="IPR004614">
    <property type="entry name" value="P_AcTrfase"/>
</dbReference>
<dbReference type="PIRSF" id="PIRSF006107">
    <property type="entry name" value="PhpActrans_proteobac"/>
    <property type="match status" value="1"/>
</dbReference>
<dbReference type="EC" id="2.3.1.8" evidence="6 12"/>
<evidence type="ECO:0000256" key="8">
    <source>
        <dbReference type="ARBA" id="ARBA00022490"/>
    </source>
</evidence>
<dbReference type="Pfam" id="PF01515">
    <property type="entry name" value="PTA_PTB"/>
    <property type="match status" value="1"/>
</dbReference>
<evidence type="ECO:0000256" key="6">
    <source>
        <dbReference type="ARBA" id="ARBA00012707"/>
    </source>
</evidence>
<dbReference type="GO" id="GO:0005737">
    <property type="term" value="C:cytoplasm"/>
    <property type="evidence" value="ECO:0007669"/>
    <property type="project" value="UniProtKB-SubCell"/>
</dbReference>
<dbReference type="CDD" id="cd03109">
    <property type="entry name" value="DTBS"/>
    <property type="match status" value="1"/>
</dbReference>
<keyword evidence="8 12" id="KW-0963">Cytoplasm</keyword>
<evidence type="ECO:0000313" key="16">
    <source>
        <dbReference type="Proteomes" id="UP000095601"/>
    </source>
</evidence>
<evidence type="ECO:0000256" key="5">
    <source>
        <dbReference type="ARBA" id="ARBA00011643"/>
    </source>
</evidence>
<comment type="subcellular location">
    <subcellularLocation>
        <location evidence="1 12">Cytoplasm</location>
    </subcellularLocation>
</comment>
<comment type="catalytic activity">
    <reaction evidence="12">
        <text>acetyl-CoA + phosphate = acetyl phosphate + CoA</text>
        <dbReference type="Rhea" id="RHEA:19521"/>
        <dbReference type="ChEBI" id="CHEBI:22191"/>
        <dbReference type="ChEBI" id="CHEBI:43474"/>
        <dbReference type="ChEBI" id="CHEBI:57287"/>
        <dbReference type="ChEBI" id="CHEBI:57288"/>
        <dbReference type="EC" id="2.3.1.8"/>
    </reaction>
</comment>
<dbReference type="STRING" id="237258.SAMN04489756_11664"/>
<dbReference type="OrthoDB" id="9805787at2"/>
<dbReference type="InterPro" id="IPR010766">
    <property type="entry name" value="DRTGG"/>
</dbReference>
<dbReference type="GO" id="GO:0006085">
    <property type="term" value="P:acetyl-CoA biosynthetic process"/>
    <property type="evidence" value="ECO:0007669"/>
    <property type="project" value="UniProtKB-UniPathway"/>
</dbReference>
<evidence type="ECO:0000256" key="9">
    <source>
        <dbReference type="ARBA" id="ARBA00022679"/>
    </source>
</evidence>
<comment type="subunit">
    <text evidence="5">Homohexamer.</text>
</comment>
<dbReference type="PANTHER" id="PTHR43356:SF3">
    <property type="entry name" value="PHOSPHATE ACETYLTRANSFERASE"/>
    <property type="match status" value="1"/>
</dbReference>
<dbReference type="NCBIfam" id="NF004167">
    <property type="entry name" value="PRK05632.1"/>
    <property type="match status" value="1"/>
</dbReference>
<dbReference type="RefSeq" id="WP_069800877.1">
    <property type="nucleotide sequence ID" value="NZ_FNJE01000016.1"/>
</dbReference>
<keyword evidence="9 12" id="KW-0808">Transferase</keyword>
<feature type="domain" description="DRTGG" evidence="14">
    <location>
        <begin position="212"/>
        <end position="324"/>
    </location>
</feature>
<comment type="domain">
    <text evidence="12">The N-terminal region seems to be important for proper quaternary structure. The C-terminal region contains the substrate-binding site.</text>
</comment>
<dbReference type="SUPFAM" id="SSF75138">
    <property type="entry name" value="HprK N-terminal domain-like"/>
    <property type="match status" value="1"/>
</dbReference>
<evidence type="ECO:0000259" key="13">
    <source>
        <dbReference type="Pfam" id="PF01515"/>
    </source>
</evidence>
<gene>
    <name evidence="15" type="primary">pta</name>
    <name evidence="15" type="ORF">BHF72_0932</name>
</gene>
<dbReference type="NCBIfam" id="TIGR00651">
    <property type="entry name" value="pta"/>
    <property type="match status" value="1"/>
</dbReference>
<organism evidence="15 16">
    <name type="scientific">Cloacibacterium normanense</name>
    <dbReference type="NCBI Taxonomy" id="237258"/>
    <lineage>
        <taxon>Bacteria</taxon>
        <taxon>Pseudomonadati</taxon>
        <taxon>Bacteroidota</taxon>
        <taxon>Flavobacteriia</taxon>
        <taxon>Flavobacteriales</taxon>
        <taxon>Weeksellaceae</taxon>
    </lineage>
</organism>
<dbReference type="Proteomes" id="UP000095601">
    <property type="component" value="Unassembled WGS sequence"/>
</dbReference>
<evidence type="ECO:0000256" key="7">
    <source>
        <dbReference type="ARBA" id="ARBA00021528"/>
    </source>
</evidence>
<dbReference type="Gene3D" id="3.40.50.10750">
    <property type="entry name" value="Isocitrate/Isopropylmalate dehydrogenase-like"/>
    <property type="match status" value="1"/>
</dbReference>
<dbReference type="FunFam" id="3.40.50.10750:FF:000001">
    <property type="entry name" value="Phosphate acetyltransferase"/>
    <property type="match status" value="1"/>
</dbReference>
<dbReference type="Pfam" id="PF13500">
    <property type="entry name" value="AAA_26"/>
    <property type="match status" value="1"/>
</dbReference>
<dbReference type="InterPro" id="IPR027417">
    <property type="entry name" value="P-loop_NTPase"/>
</dbReference>
<dbReference type="SUPFAM" id="SSF53659">
    <property type="entry name" value="Isocitrate/Isopropylmalate dehydrogenase-like"/>
    <property type="match status" value="1"/>
</dbReference>
<dbReference type="Pfam" id="PF07085">
    <property type="entry name" value="DRTGG"/>
    <property type="match status" value="1"/>
</dbReference>
<accession>A0A1E5UAM9</accession>
<dbReference type="UniPathway" id="UPA00340">
    <property type="reaction ID" value="UER00459"/>
</dbReference>
<sequence length="695" mass="76481">MNHSVYVITSSAQSGKSIVSLGLMQMLKRTTPNVAFFKPLIENKNVVDNHIDTILSHFNVNMNYEDAYSYSRSEFTEHQNQGKINEVYDTIIEKYKNLENEFDFVLVEGSDFTEEGSVFEIDFNGSIAKNLGIPVLLVVKDSFETVPELVNNVIAEVNSFLEKDVNIIGVIVNRCEKEQREVQKLINKEIKKGIFVAVIPNNPELGKPSIREIINHIRGHVLFGKEKLDNIAKTTVIGAMQLANFLPRITPDSLCIMPGDRSDLIVGTSLANISPKYPNISGIVLTGGFTPERSIINLMLDNQKPIPIITTNLGTFEAASVISRIKPKIYAENKSKIKLSIDLFESSVDVEELNTKINSVKTESLTPRMFQYNLLSNAKKIQKHIVLPEGNDDRILTAASQIAEDKVAKITILGDPEKVKSRVAQLGLNWDESRISIVDPHNSEFYEDYANTLYELRKSKGLELTSAQDLMLDASYFGTMMVHKGHADGMVSGAVNTTAHTIKPALQFVKTKPGFKTVSSVFFMLLDDRVLVYGDCAIVPNPNPEQLAEIAISSADSAKTFGIETPKVAMLSYSSGTSGSGEEVEKVRKATEIVKSLRPDILVEGPIQYDAAVDPIVGKSKLPNSPVAGQANVLIFPDLNTGNNTYKAVQRETGALAVGPMLQGLNKPINDLSRGATIEDIYNTVIITAIQSTNN</sequence>
<comment type="similarity">
    <text evidence="3 12">In the C-terminal section; belongs to the phosphate acetyltransferase and butyryltransferase family.</text>
</comment>
<evidence type="ECO:0000256" key="10">
    <source>
        <dbReference type="ARBA" id="ARBA00023315"/>
    </source>
</evidence>
<evidence type="ECO:0000256" key="3">
    <source>
        <dbReference type="ARBA" id="ARBA00008756"/>
    </source>
</evidence>
<name>A0A1E5UAM9_9FLAO</name>
<evidence type="ECO:0000256" key="12">
    <source>
        <dbReference type="PIRNR" id="PIRNR006107"/>
    </source>
</evidence>
<dbReference type="AlphaFoldDB" id="A0A1E5UAM9"/>
<dbReference type="InterPro" id="IPR042112">
    <property type="entry name" value="P_AcTrfase_dom2"/>
</dbReference>
<feature type="domain" description="Phosphate acetyl/butaryl transferase" evidence="13">
    <location>
        <begin position="369"/>
        <end position="689"/>
    </location>
</feature>
<evidence type="ECO:0000313" key="15">
    <source>
        <dbReference type="EMBL" id="OEL09984.1"/>
    </source>
</evidence>
<dbReference type="Gene3D" id="3.40.50.10950">
    <property type="match status" value="1"/>
</dbReference>
<dbReference type="SUPFAM" id="SSF52540">
    <property type="entry name" value="P-loop containing nucleoside triphosphate hydrolases"/>
    <property type="match status" value="1"/>
</dbReference>
<dbReference type="InterPro" id="IPR050500">
    <property type="entry name" value="Phos_Acetyltrans/Butyryltrans"/>
</dbReference>
<comment type="pathway">
    <text evidence="2 12">Metabolic intermediate biosynthesis; acetyl-CoA biosynthesis; acetyl-CoA from acetate: step 2/2.</text>
</comment>
<dbReference type="InterPro" id="IPR042113">
    <property type="entry name" value="P_AcTrfase_dom1"/>
</dbReference>
<protein>
    <recommendedName>
        <fullName evidence="7 12">Phosphate acetyltransferase</fullName>
        <ecNumber evidence="6 12">2.3.1.8</ecNumber>
    </recommendedName>
    <alternativeName>
        <fullName evidence="11 12">Phosphotransacetylase</fullName>
    </alternativeName>
</protein>
<comment type="caution">
    <text evidence="15">The sequence shown here is derived from an EMBL/GenBank/DDBJ whole genome shotgun (WGS) entry which is preliminary data.</text>
</comment>
<dbReference type="Gene3D" id="3.40.1390.20">
    <property type="entry name" value="HprK N-terminal domain-like"/>
    <property type="match status" value="1"/>
</dbReference>
<comment type="function">
    <text evidence="12">Involved in acetate metabolism.</text>
</comment>
<proteinExistence type="inferred from homology"/>
<dbReference type="Gene3D" id="3.40.50.300">
    <property type="entry name" value="P-loop containing nucleotide triphosphate hydrolases"/>
    <property type="match status" value="1"/>
</dbReference>
<dbReference type="PATRIC" id="fig|237258.4.peg.1110"/>
<dbReference type="EMBL" id="MKGI01000080">
    <property type="protein sequence ID" value="OEL09984.1"/>
    <property type="molecule type" value="Genomic_DNA"/>
</dbReference>
<dbReference type="InterPro" id="IPR028979">
    <property type="entry name" value="Ser_kin/Pase_Hpr-like_N_sf"/>
</dbReference>
<dbReference type="NCBIfam" id="NF007233">
    <property type="entry name" value="PRK09653.1"/>
    <property type="match status" value="1"/>
</dbReference>
<comment type="similarity">
    <text evidence="4 12">In the N-terminal section; belongs to the CobB/CobQ family.</text>
</comment>
<evidence type="ECO:0000256" key="1">
    <source>
        <dbReference type="ARBA" id="ARBA00004496"/>
    </source>
</evidence>
<dbReference type="GO" id="GO:0008959">
    <property type="term" value="F:phosphate acetyltransferase activity"/>
    <property type="evidence" value="ECO:0007669"/>
    <property type="project" value="UniProtKB-EC"/>
</dbReference>
<evidence type="ECO:0000256" key="4">
    <source>
        <dbReference type="ARBA" id="ARBA00009786"/>
    </source>
</evidence>
<dbReference type="InterPro" id="IPR002505">
    <property type="entry name" value="PTA_PTB"/>
</dbReference>
<evidence type="ECO:0000256" key="11">
    <source>
        <dbReference type="ARBA" id="ARBA00031108"/>
    </source>
</evidence>
<dbReference type="InterPro" id="IPR016475">
    <property type="entry name" value="P-Actrans_bac"/>
</dbReference>
<dbReference type="PANTHER" id="PTHR43356">
    <property type="entry name" value="PHOSPHATE ACETYLTRANSFERASE"/>
    <property type="match status" value="1"/>
</dbReference>
<keyword evidence="10 12" id="KW-0012">Acyltransferase</keyword>
<keyword evidence="16" id="KW-1185">Reference proteome</keyword>